<accession>A0A2W4XAG6</accession>
<feature type="transmembrane region" description="Helical" evidence="1">
    <location>
        <begin position="89"/>
        <end position="107"/>
    </location>
</feature>
<gene>
    <name evidence="2" type="ORF">DCF15_12070</name>
</gene>
<protein>
    <submittedName>
        <fullName evidence="2">DUF4383 domain-containing protein</fullName>
    </submittedName>
</protein>
<dbReference type="Proteomes" id="UP000249794">
    <property type="component" value="Unassembled WGS sequence"/>
</dbReference>
<evidence type="ECO:0000313" key="2">
    <source>
        <dbReference type="EMBL" id="PZO54114.1"/>
    </source>
</evidence>
<keyword evidence="1" id="KW-0472">Membrane</keyword>
<keyword evidence="1" id="KW-1133">Transmembrane helix</keyword>
<evidence type="ECO:0000256" key="1">
    <source>
        <dbReference type="SAM" id="Phobius"/>
    </source>
</evidence>
<name>A0A2W4XAG6_9CYAN</name>
<feature type="transmembrane region" description="Helical" evidence="1">
    <location>
        <begin position="6"/>
        <end position="27"/>
    </location>
</feature>
<feature type="transmembrane region" description="Helical" evidence="1">
    <location>
        <begin position="62"/>
        <end position="82"/>
    </location>
</feature>
<sequence>MAVRYFSLVIGFIYTLMGLLGFFPGFVEPGHAPEIMAQVATGTTAGFGYLFGLFPISTVNNIFNLIIGLIGIVGFLGTEPAARIIADSFAVLFGLLTLLGLIPFANTTFGLMPIFGNDVWLHLTTSVLAAYFGFGLDNGRLRNQPNQALQVQDPYERTKFL</sequence>
<proteinExistence type="predicted"/>
<dbReference type="Pfam" id="PF14325">
    <property type="entry name" value="DUF4383"/>
    <property type="match status" value="1"/>
</dbReference>
<feature type="transmembrane region" description="Helical" evidence="1">
    <location>
        <begin position="119"/>
        <end position="136"/>
    </location>
</feature>
<reference evidence="2 3" key="2">
    <citation type="submission" date="2018-06" db="EMBL/GenBank/DDBJ databases">
        <title>Metagenomic assembly of (sub)arctic Cyanobacteria and their associated microbiome from non-axenic cultures.</title>
        <authorList>
            <person name="Baurain D."/>
        </authorList>
    </citation>
    <scope>NUCLEOTIDE SEQUENCE [LARGE SCALE GENOMIC DNA]</scope>
    <source>
        <strain evidence="2">ULC027bin1</strain>
    </source>
</reference>
<reference evidence="3" key="1">
    <citation type="submission" date="2018-04" db="EMBL/GenBank/DDBJ databases">
        <authorList>
            <person name="Cornet L."/>
        </authorList>
    </citation>
    <scope>NUCLEOTIDE SEQUENCE [LARGE SCALE GENOMIC DNA]</scope>
</reference>
<dbReference type="EMBL" id="QBMP01000119">
    <property type="protein sequence ID" value="PZO54114.1"/>
    <property type="molecule type" value="Genomic_DNA"/>
</dbReference>
<keyword evidence="1" id="KW-0812">Transmembrane</keyword>
<evidence type="ECO:0000313" key="3">
    <source>
        <dbReference type="Proteomes" id="UP000249794"/>
    </source>
</evidence>
<organism evidence="2 3">
    <name type="scientific">Phormidesmis priestleyi</name>
    <dbReference type="NCBI Taxonomy" id="268141"/>
    <lineage>
        <taxon>Bacteria</taxon>
        <taxon>Bacillati</taxon>
        <taxon>Cyanobacteriota</taxon>
        <taxon>Cyanophyceae</taxon>
        <taxon>Leptolyngbyales</taxon>
        <taxon>Leptolyngbyaceae</taxon>
        <taxon>Phormidesmis</taxon>
    </lineage>
</organism>
<dbReference type="AlphaFoldDB" id="A0A2W4XAG6"/>
<comment type="caution">
    <text evidence="2">The sequence shown here is derived from an EMBL/GenBank/DDBJ whole genome shotgun (WGS) entry which is preliminary data.</text>
</comment>